<keyword evidence="12" id="KW-1185">Reference proteome</keyword>
<evidence type="ECO:0000259" key="9">
    <source>
        <dbReference type="PROSITE" id="PS50089"/>
    </source>
</evidence>
<dbReference type="SUPFAM" id="SSF52540">
    <property type="entry name" value="P-loop containing nucleoside triphosphate hydrolases"/>
    <property type="match status" value="1"/>
</dbReference>
<evidence type="ECO:0000256" key="5">
    <source>
        <dbReference type="ARBA" id="ARBA00022963"/>
    </source>
</evidence>
<dbReference type="Gene3D" id="3.40.1090.10">
    <property type="entry name" value="Cytosolic phospholipase A2 catalytic domain"/>
    <property type="match status" value="1"/>
</dbReference>
<evidence type="ECO:0000313" key="12">
    <source>
        <dbReference type="Proteomes" id="UP001172155"/>
    </source>
</evidence>
<dbReference type="GO" id="GO:0016042">
    <property type="term" value="P:lipid catabolic process"/>
    <property type="evidence" value="ECO:0007669"/>
    <property type="project" value="UniProtKB-UniRule"/>
</dbReference>
<evidence type="ECO:0000259" key="10">
    <source>
        <dbReference type="PROSITE" id="PS51635"/>
    </source>
</evidence>
<keyword evidence="5 8" id="KW-0442">Lipid degradation</keyword>
<feature type="domain" description="RING-type" evidence="9">
    <location>
        <begin position="701"/>
        <end position="739"/>
    </location>
</feature>
<keyword evidence="2 7" id="KW-0863">Zinc-finger</keyword>
<dbReference type="Gene3D" id="3.30.40.10">
    <property type="entry name" value="Zinc/RING finger domain, C3HC4 (zinc finger)"/>
    <property type="match status" value="1"/>
</dbReference>
<dbReference type="CDD" id="cd07199">
    <property type="entry name" value="Pat17_PNPLA8_PNPLA9_like"/>
    <property type="match status" value="1"/>
</dbReference>
<evidence type="ECO:0000256" key="3">
    <source>
        <dbReference type="ARBA" id="ARBA00022801"/>
    </source>
</evidence>
<organism evidence="11 12">
    <name type="scientific">Schizothecium vesticola</name>
    <dbReference type="NCBI Taxonomy" id="314040"/>
    <lineage>
        <taxon>Eukaryota</taxon>
        <taxon>Fungi</taxon>
        <taxon>Dikarya</taxon>
        <taxon>Ascomycota</taxon>
        <taxon>Pezizomycotina</taxon>
        <taxon>Sordariomycetes</taxon>
        <taxon>Sordariomycetidae</taxon>
        <taxon>Sordariales</taxon>
        <taxon>Schizotheciaceae</taxon>
        <taxon>Schizothecium</taxon>
    </lineage>
</organism>
<dbReference type="SUPFAM" id="SSF52151">
    <property type="entry name" value="FabD/lysophospholipase-like"/>
    <property type="match status" value="1"/>
</dbReference>
<evidence type="ECO:0000256" key="6">
    <source>
        <dbReference type="ARBA" id="ARBA00023098"/>
    </source>
</evidence>
<dbReference type="InterPro" id="IPR027417">
    <property type="entry name" value="P-loop_NTPase"/>
</dbReference>
<dbReference type="Proteomes" id="UP001172155">
    <property type="component" value="Unassembled WGS sequence"/>
</dbReference>
<dbReference type="InterPro" id="IPR001841">
    <property type="entry name" value="Znf_RING"/>
</dbReference>
<sequence length="1246" mass="140780">MPRASSSPTVPEAEIPLDCSGCGETGWNFRAPFLRQCAGCLPSEWYHITSTQEDEEPCWVQHKQAALPRQREKHVEVNPMFQFLVDSVMSEKDQRKFELSQSLERFARWFSVTRSQSPNSPSGEEAHLWLYDRFNRLCGSNSTGNGDAQNHFPTFVSFIGSTSAGKSTILRAILLLGLLDSVNFSDTAAVVDLVNEAREGRKQMPVPRSTNINDISSPTTFGVHLYRDEGLSLTRPLRHRRTRSGLSHGQQQQTPKYPLLFADCEGFDASVARPRGSALPSLNEDDNANLRKLPITAECYGQRGQQGVDLFYARVMYAISDVIVYVTKDDNLMNSMQKILEWAASAVDKSYNQPARKTLIIVKNKEQDLSQNGVRITGEALEKLYLHQHQDVLWNNSLVLREFVRKHNDHVKAEHRIEDNRKLYSVLFHQIHCCYIPDRGEEAAISPERAKLVYQHFEDLRHRIQKAAEEEQGLRAMSFAEYNVPAMTRILSEVFDHFRQNEGPLDFWLATRGDNPTPQNMSEHIANFLRMTLGQIQDGNDRVDQHIITAVALGFLVRVMRSRNGELRNPRDMFDRDMLPYWSDAMDMYLLKYDRCLHRWFPGRGVDQVLCAVRGRAQHKMHIGDSANQVQAGEFSGKFWGEAETKSWISSIRKRFVNMCHEVFPVHESRDDPDRLLNRLRYATQAEVRATLGRMRSNKTCFACLQAVPDHVLPCGHALCPTCIQEMAKPSRFVECAFDVPSCVLCGKHNIHQVQLKPKCAGVRILSLDGGGVRGIVELAVLSRIQKEVGIEVNIKELFDLVVGTSTGGIIALGIVMKNEPVEAMIKFFEEAAEATFSKPNSGLSWTAKLGMTVLKYSSIYPETNLKQQLQNFFGTTPLFAPATSGTFQSTTRVAVTTYKDGLDGAGIQSLIANYNRPGGDWAYFDREDDASMDMAIWEAALATSAAPGFLPAYTKASMNYVDGALYANCPVRVALEEKDRIWRHDGASLDLLVSLGAGQQEKKFRAPRLLNYTFFRSIIKSYEGQMNTTFNWEKIESVSSPLAKRRLFRLNPSVRSRSGGYVELDDYQDMEFLRTGIQSGTLLQREDEVEAIPRVARTLLANLFFFEPYDQNPRPGALYGSIRCRLPHETDALSTLLRDKVVGFYSVSVTREEAAAVESIPNGRWEQLHGVSVHAKPVDMMHEEIFEDGSSIKKFRLDCTVGSETEARPYCILAVRLAEIHETFPISGFPATLIELKERWGARWV</sequence>
<evidence type="ECO:0000256" key="4">
    <source>
        <dbReference type="ARBA" id="ARBA00022833"/>
    </source>
</evidence>
<comment type="caution">
    <text evidence="11">The sequence shown here is derived from an EMBL/GenBank/DDBJ whole genome shotgun (WGS) entry which is preliminary data.</text>
</comment>
<feature type="short sequence motif" description="GXSXG" evidence="8">
    <location>
        <begin position="804"/>
        <end position="808"/>
    </location>
</feature>
<evidence type="ECO:0000256" key="2">
    <source>
        <dbReference type="ARBA" id="ARBA00022771"/>
    </source>
</evidence>
<proteinExistence type="predicted"/>
<dbReference type="GO" id="GO:0016020">
    <property type="term" value="C:membrane"/>
    <property type="evidence" value="ECO:0007669"/>
    <property type="project" value="TreeGrafter"/>
</dbReference>
<dbReference type="InterPro" id="IPR016035">
    <property type="entry name" value="Acyl_Trfase/lysoPLipase"/>
</dbReference>
<dbReference type="GO" id="GO:0046486">
    <property type="term" value="P:glycerolipid metabolic process"/>
    <property type="evidence" value="ECO:0007669"/>
    <property type="project" value="UniProtKB-ARBA"/>
</dbReference>
<dbReference type="InterPro" id="IPR002641">
    <property type="entry name" value="PNPLA_dom"/>
</dbReference>
<dbReference type="EMBL" id="JAUKUD010000006">
    <property type="protein sequence ID" value="KAK0741429.1"/>
    <property type="molecule type" value="Genomic_DNA"/>
</dbReference>
<evidence type="ECO:0000256" key="7">
    <source>
        <dbReference type="PROSITE-ProRule" id="PRU00175"/>
    </source>
</evidence>
<evidence type="ECO:0000256" key="1">
    <source>
        <dbReference type="ARBA" id="ARBA00022723"/>
    </source>
</evidence>
<feature type="active site" description="Proton acceptor" evidence="8">
    <location>
        <position position="963"/>
    </location>
</feature>
<dbReference type="Gene3D" id="3.40.50.300">
    <property type="entry name" value="P-loop containing nucleotide triphosphate hydrolases"/>
    <property type="match status" value="1"/>
</dbReference>
<name>A0AA40EL86_9PEZI</name>
<keyword evidence="1" id="KW-0479">Metal-binding</keyword>
<evidence type="ECO:0000256" key="8">
    <source>
        <dbReference type="PROSITE-ProRule" id="PRU01161"/>
    </source>
</evidence>
<dbReference type="InterPro" id="IPR017907">
    <property type="entry name" value="Znf_RING_CS"/>
</dbReference>
<dbReference type="AlphaFoldDB" id="A0AA40EL86"/>
<dbReference type="PROSITE" id="PS51635">
    <property type="entry name" value="PNPLA"/>
    <property type="match status" value="1"/>
</dbReference>
<dbReference type="GO" id="GO:0047499">
    <property type="term" value="F:calcium-independent phospholipase A2 activity"/>
    <property type="evidence" value="ECO:0007669"/>
    <property type="project" value="TreeGrafter"/>
</dbReference>
<keyword evidence="3 8" id="KW-0378">Hydrolase</keyword>
<feature type="domain" description="PNPLA" evidence="10">
    <location>
        <begin position="766"/>
        <end position="976"/>
    </location>
</feature>
<accession>A0AA40EL86</accession>
<feature type="short sequence motif" description="DGA/G" evidence="8">
    <location>
        <begin position="963"/>
        <end position="965"/>
    </location>
</feature>
<dbReference type="GO" id="GO:0019369">
    <property type="term" value="P:arachidonate metabolic process"/>
    <property type="evidence" value="ECO:0007669"/>
    <property type="project" value="TreeGrafter"/>
</dbReference>
<dbReference type="InterPro" id="IPR013083">
    <property type="entry name" value="Znf_RING/FYVE/PHD"/>
</dbReference>
<dbReference type="PROSITE" id="PS00518">
    <property type="entry name" value="ZF_RING_1"/>
    <property type="match status" value="1"/>
</dbReference>
<dbReference type="Pfam" id="PF01734">
    <property type="entry name" value="Patatin"/>
    <property type="match status" value="1"/>
</dbReference>
<protein>
    <recommendedName>
        <fullName evidence="13">PNPLA domain-containing protein</fullName>
    </recommendedName>
</protein>
<keyword evidence="4" id="KW-0862">Zinc</keyword>
<dbReference type="PANTHER" id="PTHR24185">
    <property type="entry name" value="CALCIUM-INDEPENDENT PHOSPHOLIPASE A2-GAMMA"/>
    <property type="match status" value="1"/>
</dbReference>
<feature type="active site" description="Nucleophile" evidence="8">
    <location>
        <position position="806"/>
    </location>
</feature>
<gene>
    <name evidence="11" type="ORF">B0T18DRAFT_331380</name>
</gene>
<feature type="short sequence motif" description="GXGXXG" evidence="8">
    <location>
        <begin position="770"/>
        <end position="775"/>
    </location>
</feature>
<keyword evidence="6 8" id="KW-0443">Lipid metabolism</keyword>
<dbReference type="CDD" id="cd16449">
    <property type="entry name" value="RING-HC"/>
    <property type="match status" value="1"/>
</dbReference>
<dbReference type="PANTHER" id="PTHR24185:SF1">
    <property type="entry name" value="CALCIUM-INDEPENDENT PHOSPHOLIPASE A2-GAMMA"/>
    <property type="match status" value="1"/>
</dbReference>
<dbReference type="PROSITE" id="PS50089">
    <property type="entry name" value="ZF_RING_2"/>
    <property type="match status" value="1"/>
</dbReference>
<evidence type="ECO:0000313" key="11">
    <source>
        <dbReference type="EMBL" id="KAK0741429.1"/>
    </source>
</evidence>
<evidence type="ECO:0008006" key="13">
    <source>
        <dbReference type="Google" id="ProtNLM"/>
    </source>
</evidence>
<reference evidence="11" key="1">
    <citation type="submission" date="2023-06" db="EMBL/GenBank/DDBJ databases">
        <title>Genome-scale phylogeny and comparative genomics of the fungal order Sordariales.</title>
        <authorList>
            <consortium name="Lawrence Berkeley National Laboratory"/>
            <person name="Hensen N."/>
            <person name="Bonometti L."/>
            <person name="Westerberg I."/>
            <person name="Brannstrom I.O."/>
            <person name="Guillou S."/>
            <person name="Cros-Aarteil S."/>
            <person name="Calhoun S."/>
            <person name="Haridas S."/>
            <person name="Kuo A."/>
            <person name="Mondo S."/>
            <person name="Pangilinan J."/>
            <person name="Riley R."/>
            <person name="LaButti K."/>
            <person name="Andreopoulos B."/>
            <person name="Lipzen A."/>
            <person name="Chen C."/>
            <person name="Yanf M."/>
            <person name="Daum C."/>
            <person name="Ng V."/>
            <person name="Clum A."/>
            <person name="Steindorff A."/>
            <person name="Ohm R."/>
            <person name="Martin F."/>
            <person name="Silar P."/>
            <person name="Natvig D."/>
            <person name="Lalanne C."/>
            <person name="Gautier V."/>
            <person name="Ament-velasquez S.L."/>
            <person name="Kruys A."/>
            <person name="Hutchinson M.I."/>
            <person name="Powell A.J."/>
            <person name="Barry K."/>
            <person name="Miller A.N."/>
            <person name="Grigoriev I.V."/>
            <person name="Debuchy R."/>
            <person name="Gladieux P."/>
            <person name="Thoren M.H."/>
            <person name="Johannesson H."/>
        </authorList>
    </citation>
    <scope>NUCLEOTIDE SEQUENCE</scope>
    <source>
        <strain evidence="11">SMH3187-1</strain>
    </source>
</reference>
<dbReference type="GO" id="GO:0008270">
    <property type="term" value="F:zinc ion binding"/>
    <property type="evidence" value="ECO:0007669"/>
    <property type="project" value="UniProtKB-KW"/>
</dbReference>